<dbReference type="Proteomes" id="UP000314983">
    <property type="component" value="Chromosome 7"/>
</dbReference>
<dbReference type="AlphaFoldDB" id="A0AAY5EIH6"/>
<sequence>MVWCDVFMTVLRDFGKIMRTLLVTLVVALLVMSGSTLKCNRCINKGCYNTVETCAFGNNACISALFTRYPFNYFRRCSTMTECLLLSRTPGINAVCCHTDRCN</sequence>
<dbReference type="GeneTree" id="ENSGT01000000215583"/>
<name>A0AAY5EIH6_ELEEL</name>
<dbReference type="InterPro" id="IPR045860">
    <property type="entry name" value="Snake_toxin-like_sf"/>
</dbReference>
<reference evidence="1 2" key="1">
    <citation type="submission" date="2020-05" db="EMBL/GenBank/DDBJ databases">
        <title>Electrophorus electricus (electric eel) genome, fEleEle1, primary haplotype.</title>
        <authorList>
            <person name="Myers G."/>
            <person name="Meyer A."/>
            <person name="Fedrigo O."/>
            <person name="Formenti G."/>
            <person name="Rhie A."/>
            <person name="Tracey A."/>
            <person name="Sims Y."/>
            <person name="Jarvis E.D."/>
        </authorList>
    </citation>
    <scope>NUCLEOTIDE SEQUENCE [LARGE SCALE GENOMIC DNA]</scope>
</reference>
<evidence type="ECO:0000313" key="1">
    <source>
        <dbReference type="Ensembl" id="ENSEEEP00000056761.1"/>
    </source>
</evidence>
<keyword evidence="2" id="KW-1185">Reference proteome</keyword>
<organism evidence="1 2">
    <name type="scientific">Electrophorus electricus</name>
    <name type="common">Electric eel</name>
    <name type="synonym">Gymnotus electricus</name>
    <dbReference type="NCBI Taxonomy" id="8005"/>
    <lineage>
        <taxon>Eukaryota</taxon>
        <taxon>Metazoa</taxon>
        <taxon>Chordata</taxon>
        <taxon>Craniata</taxon>
        <taxon>Vertebrata</taxon>
        <taxon>Euteleostomi</taxon>
        <taxon>Actinopterygii</taxon>
        <taxon>Neopterygii</taxon>
        <taxon>Teleostei</taxon>
        <taxon>Ostariophysi</taxon>
        <taxon>Gymnotiformes</taxon>
        <taxon>Gymnotoidei</taxon>
        <taxon>Gymnotidae</taxon>
        <taxon>Electrophorus</taxon>
    </lineage>
</organism>
<reference evidence="1" key="2">
    <citation type="submission" date="2025-08" db="UniProtKB">
        <authorList>
            <consortium name="Ensembl"/>
        </authorList>
    </citation>
    <scope>IDENTIFICATION</scope>
</reference>
<dbReference type="Ensembl" id="ENSEEET00000059763.1">
    <property type="protein sequence ID" value="ENSEEEP00000056761.1"/>
    <property type="gene ID" value="ENSEEEG00000024798.1"/>
</dbReference>
<dbReference type="SUPFAM" id="SSF57302">
    <property type="entry name" value="Snake toxin-like"/>
    <property type="match status" value="1"/>
</dbReference>
<proteinExistence type="predicted"/>
<dbReference type="CDD" id="cd23611">
    <property type="entry name" value="TFP_LU_ECD_THFP5"/>
    <property type="match status" value="1"/>
</dbReference>
<accession>A0AAY5EIH6</accession>
<gene>
    <name evidence="1" type="primary">LOC113583381</name>
</gene>
<protein>
    <recommendedName>
        <fullName evidence="3">UPAR/Ly6 domain-containing protein</fullName>
    </recommendedName>
</protein>
<evidence type="ECO:0008006" key="3">
    <source>
        <dbReference type="Google" id="ProtNLM"/>
    </source>
</evidence>
<reference evidence="1" key="3">
    <citation type="submission" date="2025-09" db="UniProtKB">
        <authorList>
            <consortium name="Ensembl"/>
        </authorList>
    </citation>
    <scope>IDENTIFICATION</scope>
</reference>
<evidence type="ECO:0000313" key="2">
    <source>
        <dbReference type="Proteomes" id="UP000314983"/>
    </source>
</evidence>